<accession>A0A3B1BTU0</accession>
<proteinExistence type="predicted"/>
<organism evidence="1">
    <name type="scientific">hydrothermal vent metagenome</name>
    <dbReference type="NCBI Taxonomy" id="652676"/>
    <lineage>
        <taxon>unclassified sequences</taxon>
        <taxon>metagenomes</taxon>
        <taxon>ecological metagenomes</taxon>
    </lineage>
</organism>
<reference evidence="1" key="1">
    <citation type="submission" date="2018-06" db="EMBL/GenBank/DDBJ databases">
        <authorList>
            <person name="Zhirakovskaya E."/>
        </authorList>
    </citation>
    <scope>NUCLEOTIDE SEQUENCE</scope>
</reference>
<dbReference type="EMBL" id="UOGB01000214">
    <property type="protein sequence ID" value="VAX21696.1"/>
    <property type="molecule type" value="Genomic_DNA"/>
</dbReference>
<evidence type="ECO:0000313" key="1">
    <source>
        <dbReference type="EMBL" id="VAX21696.1"/>
    </source>
</evidence>
<dbReference type="AlphaFoldDB" id="A0A3B1BTU0"/>
<dbReference type="SUPFAM" id="SSF56935">
    <property type="entry name" value="Porins"/>
    <property type="match status" value="1"/>
</dbReference>
<gene>
    <name evidence="1" type="ORF">MNBD_NITROSPINAE03-2077</name>
</gene>
<name>A0A3B1BTU0_9ZZZZ</name>
<sequence length="446" mass="48881">MYKKYLPAFIVIAALVMPAVAQAIPAFSKKYEAPCSLCHASWPRLNDVGVKFKLNGYQMPDSEDGGESGKVSPADNLFLDIGSANPPVSLRLEGGLILIQPGEGPDKSQEDKFFCCVEGNAVTLDAGGAMAPNISYWLSLPWGKEGVQQGYLRFVNLFKPGLLAVDIGSMKVVDYDAVPAGREWFGSPLIAFYGSPYNNNSKEIGLTAAHYDTGLRLYGRPKYGPFTYEFGVYTGAQITSSQNDDSDLAFTAMGRVDKGKISVSLRYWGNSSAKIDQKATNSSGASLLFPANSKSADEKTQEFILSARYVHPYFAVDFTLDRTSFSVGDRQVTTDGMTHSFSQDGINRMAMSLGAIWYVNSWFETGLAYGFSQYEGYTQTIDDEIYKMGNKDVGLLQLRAQIRPTMNMTFGLEIQMDTSSASARKRPDGSGFSSQNKIVLQWDLAI</sequence>
<protein>
    <submittedName>
        <fullName evidence="1">Uncharacterized protein</fullName>
    </submittedName>
</protein>